<dbReference type="PANTHER" id="PTHR28259">
    <property type="entry name" value="FLUORIDE EXPORT PROTEIN 1-RELATED"/>
    <property type="match status" value="1"/>
</dbReference>
<dbReference type="InterPro" id="IPR003691">
    <property type="entry name" value="FluC"/>
</dbReference>
<sequence>MQTLLFIACGGAVGALSRFALTGWLAPFFKPGMPWATFVINVCGSFLIGISYILITEKGILPETWRPLIITGFLGALTTYSSFALETVALFERELPLHALLYMLSSVCCTVIAAALGIGLMRLVFNSL</sequence>
<feature type="binding site" evidence="12">
    <location>
        <position position="78"/>
    </location>
    <ligand>
        <name>Na(+)</name>
        <dbReference type="ChEBI" id="CHEBI:29101"/>
        <note>structural</note>
    </ligand>
</feature>
<proteinExistence type="inferred from homology"/>
<keyword evidence="12" id="KW-0813">Transport</keyword>
<protein>
    <recommendedName>
        <fullName evidence="12">Fluoride-specific ion channel FluC</fullName>
    </recommendedName>
</protein>
<comment type="caution">
    <text evidence="13">The sequence shown here is derived from an EMBL/GenBank/DDBJ whole genome shotgun (WGS) entry which is preliminary data.</text>
</comment>
<feature type="binding site" evidence="12">
    <location>
        <position position="75"/>
    </location>
    <ligand>
        <name>Na(+)</name>
        <dbReference type="ChEBI" id="CHEBI:29101"/>
        <note>structural</note>
    </ligand>
</feature>
<evidence type="ECO:0000313" key="13">
    <source>
        <dbReference type="EMBL" id="PXF32301.1"/>
    </source>
</evidence>
<evidence type="ECO:0000256" key="9">
    <source>
        <dbReference type="ARBA" id="ARBA00023303"/>
    </source>
</evidence>
<feature type="transmembrane region" description="Helical" evidence="12">
    <location>
        <begin position="97"/>
        <end position="125"/>
    </location>
</feature>
<comment type="activity regulation">
    <text evidence="12">Na(+) is not transported, but it plays an essential structural role and its presence is essential for fluoride channel function.</text>
</comment>
<evidence type="ECO:0000256" key="6">
    <source>
        <dbReference type="ARBA" id="ARBA00023053"/>
    </source>
</evidence>
<keyword evidence="9 12" id="KW-0407">Ion channel</keyword>
<evidence type="ECO:0000256" key="8">
    <source>
        <dbReference type="ARBA" id="ARBA00023136"/>
    </source>
</evidence>
<keyword evidence="4 12" id="KW-0812">Transmembrane</keyword>
<comment type="catalytic activity">
    <reaction evidence="11">
        <text>fluoride(in) = fluoride(out)</text>
        <dbReference type="Rhea" id="RHEA:76159"/>
        <dbReference type="ChEBI" id="CHEBI:17051"/>
    </reaction>
    <physiologicalReaction direction="left-to-right" evidence="11">
        <dbReference type="Rhea" id="RHEA:76160"/>
    </physiologicalReaction>
</comment>
<dbReference type="Proteomes" id="UP000248090">
    <property type="component" value="Unassembled WGS sequence"/>
</dbReference>
<dbReference type="Pfam" id="PF02537">
    <property type="entry name" value="CRCB"/>
    <property type="match status" value="1"/>
</dbReference>
<name>A0ABX5M404_9GAMM</name>
<evidence type="ECO:0000256" key="1">
    <source>
        <dbReference type="ARBA" id="ARBA00004651"/>
    </source>
</evidence>
<keyword evidence="8 12" id="KW-0472">Membrane</keyword>
<dbReference type="EMBL" id="LAPT01000021">
    <property type="protein sequence ID" value="PXF32301.1"/>
    <property type="molecule type" value="Genomic_DNA"/>
</dbReference>
<comment type="subcellular location">
    <subcellularLocation>
        <location evidence="1 12">Cell membrane</location>
        <topology evidence="1 12">Multi-pass membrane protein</topology>
    </subcellularLocation>
</comment>
<organism evidence="13 14">
    <name type="scientific">Pokkaliibacter plantistimulans</name>
    <dbReference type="NCBI Taxonomy" id="1635171"/>
    <lineage>
        <taxon>Bacteria</taxon>
        <taxon>Pseudomonadati</taxon>
        <taxon>Pseudomonadota</taxon>
        <taxon>Gammaproteobacteria</taxon>
        <taxon>Oceanospirillales</taxon>
        <taxon>Balneatrichaceae</taxon>
        <taxon>Pokkaliibacter</taxon>
    </lineage>
</organism>
<evidence type="ECO:0000256" key="7">
    <source>
        <dbReference type="ARBA" id="ARBA00023065"/>
    </source>
</evidence>
<keyword evidence="14" id="KW-1185">Reference proteome</keyword>
<dbReference type="RefSeq" id="WP_110186362.1">
    <property type="nucleotide sequence ID" value="NZ_CP177354.1"/>
</dbReference>
<evidence type="ECO:0000256" key="5">
    <source>
        <dbReference type="ARBA" id="ARBA00022989"/>
    </source>
</evidence>
<keyword evidence="12" id="KW-0479">Metal-binding</keyword>
<gene>
    <name evidence="12" type="primary">fluC</name>
    <name evidence="12" type="synonym">crcB</name>
    <name evidence="13" type="ORF">WH50_05150</name>
</gene>
<comment type="similarity">
    <text evidence="10 12">Belongs to the fluoride channel Fluc/FEX (TC 1.A.43) family.</text>
</comment>
<keyword evidence="2 12" id="KW-1003">Cell membrane</keyword>
<evidence type="ECO:0000256" key="10">
    <source>
        <dbReference type="ARBA" id="ARBA00035120"/>
    </source>
</evidence>
<accession>A0ABX5M404</accession>
<comment type="function">
    <text evidence="12">Fluoride-specific ion channel. Important for reducing fluoride concentration in the cell, thus reducing its toxicity.</text>
</comment>
<keyword evidence="6 12" id="KW-0915">Sodium</keyword>
<dbReference type="NCBIfam" id="TIGR00494">
    <property type="entry name" value="crcB"/>
    <property type="match status" value="1"/>
</dbReference>
<dbReference type="HAMAP" id="MF_00454">
    <property type="entry name" value="FluC"/>
    <property type="match status" value="1"/>
</dbReference>
<keyword evidence="5 12" id="KW-1133">Transmembrane helix</keyword>
<evidence type="ECO:0000313" key="14">
    <source>
        <dbReference type="Proteomes" id="UP000248090"/>
    </source>
</evidence>
<evidence type="ECO:0000256" key="3">
    <source>
        <dbReference type="ARBA" id="ARBA00022519"/>
    </source>
</evidence>
<dbReference type="PANTHER" id="PTHR28259:SF1">
    <property type="entry name" value="FLUORIDE EXPORT PROTEIN 1-RELATED"/>
    <property type="match status" value="1"/>
</dbReference>
<reference evidence="13 14" key="1">
    <citation type="submission" date="2015-03" db="EMBL/GenBank/DDBJ databases">
        <authorList>
            <person name="Krishnan R."/>
            <person name="Midha S."/>
            <person name="Patil P.B."/>
            <person name="Rameshkumar N."/>
        </authorList>
    </citation>
    <scope>NUCLEOTIDE SEQUENCE [LARGE SCALE GENOMIC DNA]</scope>
    <source>
        <strain evidence="13 14">L1E11</strain>
    </source>
</reference>
<evidence type="ECO:0000256" key="12">
    <source>
        <dbReference type="HAMAP-Rule" id="MF_00454"/>
    </source>
</evidence>
<feature type="transmembrane region" description="Helical" evidence="12">
    <location>
        <begin position="35"/>
        <end position="55"/>
    </location>
</feature>
<keyword evidence="3" id="KW-0997">Cell inner membrane</keyword>
<evidence type="ECO:0000256" key="2">
    <source>
        <dbReference type="ARBA" id="ARBA00022475"/>
    </source>
</evidence>
<keyword evidence="7 12" id="KW-0406">Ion transport</keyword>
<evidence type="ECO:0000256" key="4">
    <source>
        <dbReference type="ARBA" id="ARBA00022692"/>
    </source>
</evidence>
<feature type="transmembrane region" description="Helical" evidence="12">
    <location>
        <begin position="67"/>
        <end position="85"/>
    </location>
</feature>
<evidence type="ECO:0000256" key="11">
    <source>
        <dbReference type="ARBA" id="ARBA00035585"/>
    </source>
</evidence>